<protein>
    <submittedName>
        <fullName evidence="2">Uncharacterized protein</fullName>
    </submittedName>
</protein>
<dbReference type="Proteomes" id="UP000824596">
    <property type="component" value="Unassembled WGS sequence"/>
</dbReference>
<dbReference type="EMBL" id="JAIZPD010000003">
    <property type="protein sequence ID" value="KAH0965237.1"/>
    <property type="molecule type" value="Genomic_DNA"/>
</dbReference>
<feature type="signal peptide" evidence="1">
    <location>
        <begin position="1"/>
        <end position="17"/>
    </location>
</feature>
<gene>
    <name evidence="2" type="ORF">HRG_03253</name>
</gene>
<proteinExistence type="predicted"/>
<feature type="chain" id="PRO_5040468828" evidence="1">
    <location>
        <begin position="18"/>
        <end position="198"/>
    </location>
</feature>
<reference evidence="2" key="1">
    <citation type="submission" date="2021-09" db="EMBL/GenBank/DDBJ databases">
        <title>A high-quality genome of the endoparasitic fungus Hirsutella rhossiliensis with a comparison of Hirsutella genomes reveals transposable elements contributing to genome size variation.</title>
        <authorList>
            <person name="Lin R."/>
            <person name="Jiao Y."/>
            <person name="Sun X."/>
            <person name="Ling J."/>
            <person name="Xie B."/>
            <person name="Cheng X."/>
        </authorList>
    </citation>
    <scope>NUCLEOTIDE SEQUENCE</scope>
    <source>
        <strain evidence="2">HR02</strain>
    </source>
</reference>
<sequence length="198" mass="20843">MSSLAILVACLVQHAFAVPLLLPRMPLSERADEVKAETEAEAISISGSEATGVPRFADLGIIVSAGGKSRVPSFLCVDTRANTNAPPVLGCLILAFAVVSYFRRRKENRASTPAPAVLNKAEGGLAPCATTPRQRTQSKLFDDLVRAAYAAHEASCAPAHADPATRRKSVASGIIYNGVPSVDATAQKRKSVAVPNFF</sequence>
<evidence type="ECO:0000313" key="3">
    <source>
        <dbReference type="Proteomes" id="UP000824596"/>
    </source>
</evidence>
<name>A0A9P8N1K3_9HYPO</name>
<dbReference type="OrthoDB" id="10451420at2759"/>
<evidence type="ECO:0000313" key="2">
    <source>
        <dbReference type="EMBL" id="KAH0965237.1"/>
    </source>
</evidence>
<keyword evidence="3" id="KW-1185">Reference proteome</keyword>
<accession>A0A9P8N1K3</accession>
<dbReference type="RefSeq" id="XP_044722750.1">
    <property type="nucleotide sequence ID" value="XM_044861724.1"/>
</dbReference>
<organism evidence="2 3">
    <name type="scientific">Hirsutella rhossiliensis</name>
    <dbReference type="NCBI Taxonomy" id="111463"/>
    <lineage>
        <taxon>Eukaryota</taxon>
        <taxon>Fungi</taxon>
        <taxon>Dikarya</taxon>
        <taxon>Ascomycota</taxon>
        <taxon>Pezizomycotina</taxon>
        <taxon>Sordariomycetes</taxon>
        <taxon>Hypocreomycetidae</taxon>
        <taxon>Hypocreales</taxon>
        <taxon>Ophiocordycipitaceae</taxon>
        <taxon>Hirsutella</taxon>
    </lineage>
</organism>
<comment type="caution">
    <text evidence="2">The sequence shown here is derived from an EMBL/GenBank/DDBJ whole genome shotgun (WGS) entry which is preliminary data.</text>
</comment>
<keyword evidence="1" id="KW-0732">Signal</keyword>
<dbReference type="GeneID" id="68352382"/>
<dbReference type="AlphaFoldDB" id="A0A9P8N1K3"/>
<evidence type="ECO:0000256" key="1">
    <source>
        <dbReference type="SAM" id="SignalP"/>
    </source>
</evidence>